<dbReference type="EMBL" id="BRLB01000001">
    <property type="protein sequence ID" value="GKX28537.1"/>
    <property type="molecule type" value="Genomic_DNA"/>
</dbReference>
<dbReference type="PROSITE" id="PS50110">
    <property type="entry name" value="RESPONSE_REGULATORY"/>
    <property type="match status" value="1"/>
</dbReference>
<evidence type="ECO:0000256" key="3">
    <source>
        <dbReference type="PROSITE-ProRule" id="PRU00169"/>
    </source>
</evidence>
<evidence type="ECO:0000259" key="4">
    <source>
        <dbReference type="PROSITE" id="PS50110"/>
    </source>
</evidence>
<dbReference type="RefSeq" id="WP_281812903.1">
    <property type="nucleotide sequence ID" value="NZ_BRLB01000001.1"/>
</dbReference>
<dbReference type="Pfam" id="PF00072">
    <property type="entry name" value="Response_reg"/>
    <property type="match status" value="1"/>
</dbReference>
<dbReference type="SMART" id="SM00448">
    <property type="entry name" value="REC"/>
    <property type="match status" value="1"/>
</dbReference>
<keyword evidence="3" id="KW-0597">Phosphoprotein</keyword>
<evidence type="ECO:0000313" key="7">
    <source>
        <dbReference type="Proteomes" id="UP001144256"/>
    </source>
</evidence>
<evidence type="ECO:0000256" key="2">
    <source>
        <dbReference type="ARBA" id="ARBA00024867"/>
    </source>
</evidence>
<evidence type="ECO:0000259" key="5">
    <source>
        <dbReference type="PROSITE" id="PS50930"/>
    </source>
</evidence>
<name>A0A9W5Y7R7_9FIRM</name>
<dbReference type="GO" id="GO:0003677">
    <property type="term" value="F:DNA binding"/>
    <property type="evidence" value="ECO:0007669"/>
    <property type="project" value="UniProtKB-KW"/>
</dbReference>
<dbReference type="PANTHER" id="PTHR37299:SF1">
    <property type="entry name" value="STAGE 0 SPORULATION PROTEIN A HOMOLOG"/>
    <property type="match status" value="1"/>
</dbReference>
<dbReference type="SUPFAM" id="SSF52172">
    <property type="entry name" value="CheY-like"/>
    <property type="match status" value="1"/>
</dbReference>
<feature type="modified residue" description="4-aspartylphosphate" evidence="3">
    <location>
        <position position="60"/>
    </location>
</feature>
<keyword evidence="7" id="KW-1185">Reference proteome</keyword>
<comment type="caution">
    <text evidence="6">The sequence shown here is derived from an EMBL/GenBank/DDBJ whole genome shotgun (WGS) entry which is preliminary data.</text>
</comment>
<dbReference type="AlphaFoldDB" id="A0A9W5Y7R7"/>
<comment type="function">
    <text evidence="2">May play the central regulatory role in sporulation. It may be an element of the effector pathway responsible for the activation of sporulation genes in response to nutritional stress. Spo0A may act in concert with spo0H (a sigma factor) to control the expression of some genes that are critical to the sporulation process.</text>
</comment>
<dbReference type="SMART" id="SM00850">
    <property type="entry name" value="LytTR"/>
    <property type="match status" value="1"/>
</dbReference>
<dbReference type="PANTHER" id="PTHR37299">
    <property type="entry name" value="TRANSCRIPTIONAL REGULATOR-RELATED"/>
    <property type="match status" value="1"/>
</dbReference>
<organism evidence="6 7">
    <name type="scientific">Vallitalea longa</name>
    <dbReference type="NCBI Taxonomy" id="2936439"/>
    <lineage>
        <taxon>Bacteria</taxon>
        <taxon>Bacillati</taxon>
        <taxon>Bacillota</taxon>
        <taxon>Clostridia</taxon>
        <taxon>Lachnospirales</taxon>
        <taxon>Vallitaleaceae</taxon>
        <taxon>Vallitalea</taxon>
    </lineage>
</organism>
<sequence>MKFNIAICDDEVLQVDIVEKLILETVQQINKTVNILKFFSGEDLVKYCKTDDKLHIIFLDMEMDGIDGIECAKKIREKNENVIIIFVTGYKEYVFDVFEINTFRYLLKPVKKDQFQKALIAAIKSIKHRKAPKKQNEVLVINKNKEKIIIAYNSINYFEKYKNKVMVNCDKQNIEFYGTFNELNTLLDINKFIRVHQGYIANIDKIEVITSKEVYMKNGQKLPVSRRNAKEVKEVFLSYKRVKS</sequence>
<dbReference type="Proteomes" id="UP001144256">
    <property type="component" value="Unassembled WGS sequence"/>
</dbReference>
<dbReference type="PROSITE" id="PS50930">
    <property type="entry name" value="HTH_LYTTR"/>
    <property type="match status" value="1"/>
</dbReference>
<proteinExistence type="predicted"/>
<evidence type="ECO:0000256" key="1">
    <source>
        <dbReference type="ARBA" id="ARBA00018672"/>
    </source>
</evidence>
<dbReference type="Pfam" id="PF04397">
    <property type="entry name" value="LytTR"/>
    <property type="match status" value="1"/>
</dbReference>
<feature type="domain" description="Response regulatory" evidence="4">
    <location>
        <begin position="4"/>
        <end position="123"/>
    </location>
</feature>
<feature type="domain" description="HTH LytTR-type" evidence="5">
    <location>
        <begin position="139"/>
        <end position="238"/>
    </location>
</feature>
<accession>A0A9W5Y7R7</accession>
<dbReference type="InterPro" id="IPR001789">
    <property type="entry name" value="Sig_transdc_resp-reg_receiver"/>
</dbReference>
<keyword evidence="6" id="KW-0238">DNA-binding</keyword>
<dbReference type="InterPro" id="IPR046947">
    <property type="entry name" value="LytR-like"/>
</dbReference>
<reference evidence="6" key="1">
    <citation type="submission" date="2022-06" db="EMBL/GenBank/DDBJ databases">
        <title>Vallitalea longa sp. nov., an anaerobic bacterium isolated from marine sediment.</title>
        <authorList>
            <person name="Hirano S."/>
            <person name="Terahara T."/>
            <person name="Mori K."/>
            <person name="Hamada M."/>
            <person name="Matsumoto R."/>
            <person name="Kobayashi T."/>
        </authorList>
    </citation>
    <scope>NUCLEOTIDE SEQUENCE</scope>
    <source>
        <strain evidence="6">SH18-1</strain>
    </source>
</reference>
<dbReference type="GO" id="GO:0000156">
    <property type="term" value="F:phosphorelay response regulator activity"/>
    <property type="evidence" value="ECO:0007669"/>
    <property type="project" value="InterPro"/>
</dbReference>
<dbReference type="Gene3D" id="3.40.50.2300">
    <property type="match status" value="1"/>
</dbReference>
<gene>
    <name evidence="6" type="ORF">SH1V18_10170</name>
</gene>
<dbReference type="Gene3D" id="2.40.50.1020">
    <property type="entry name" value="LytTr DNA-binding domain"/>
    <property type="match status" value="1"/>
</dbReference>
<dbReference type="InterPro" id="IPR007492">
    <property type="entry name" value="LytTR_DNA-bd_dom"/>
</dbReference>
<protein>
    <recommendedName>
        <fullName evidence="1">Stage 0 sporulation protein A homolog</fullName>
    </recommendedName>
</protein>
<dbReference type="InterPro" id="IPR011006">
    <property type="entry name" value="CheY-like_superfamily"/>
</dbReference>
<evidence type="ECO:0000313" key="6">
    <source>
        <dbReference type="EMBL" id="GKX28537.1"/>
    </source>
</evidence>